<evidence type="ECO:0000313" key="4">
    <source>
        <dbReference type="Proteomes" id="UP001652660"/>
    </source>
</evidence>
<dbReference type="PANTHER" id="PTHR12203:SF99">
    <property type="entry name" value="OS04G0534100 PROTEIN"/>
    <property type="match status" value="1"/>
</dbReference>
<proteinExistence type="predicted"/>
<dbReference type="SMART" id="SM00672">
    <property type="entry name" value="CAP10"/>
    <property type="match status" value="1"/>
</dbReference>
<dbReference type="PROSITE" id="PS51257">
    <property type="entry name" value="PROKAR_LIPOPROTEIN"/>
    <property type="match status" value="1"/>
</dbReference>
<evidence type="ECO:0000259" key="3">
    <source>
        <dbReference type="SMART" id="SM00672"/>
    </source>
</evidence>
<keyword evidence="2" id="KW-1133">Transmembrane helix</keyword>
<keyword evidence="4" id="KW-1185">Reference proteome</keyword>
<dbReference type="PANTHER" id="PTHR12203">
    <property type="entry name" value="KDEL LYS-ASP-GLU-LEU CONTAINING - RELATED"/>
    <property type="match status" value="1"/>
</dbReference>
<dbReference type="InterPro" id="IPR051091">
    <property type="entry name" value="O-Glucosyltr/Glycosyltrsf_90"/>
</dbReference>
<reference evidence="5" key="1">
    <citation type="submission" date="2025-08" db="UniProtKB">
        <authorList>
            <consortium name="RefSeq"/>
        </authorList>
    </citation>
    <scope>IDENTIFICATION</scope>
    <source>
        <tissue evidence="5">Leaves</tissue>
    </source>
</reference>
<sequence>MRDKEVHGFGHHNWRSWLPLSIFVISCMAAFAYSRFIDPSLLVNVQNYLQKSTSASMMFEKKSPHNYSQKSISAPETKNKIHGTQLNCLPGNSKLTCPGNESPSELGHFENQERPSKPQPTCPDFFRWIHEDLSPWRETGVTLDMVKKAKEKAAFRLVIVNGKAYVETYSKSRYNRDIYTQWGIVQLLRRYPGEMPDLDLMFHMRDRPIIKKNLYPQPGDKAPPPLFGYDGNDATFDIVFPDWSFWGWPNTGVKPWEGLLKDLKKANGRSRWADRDEHAYWKGSIMSADRMDLVKCNDSDKEDWNARIYVVDWGQESKQGFKGASFANQCRHRYKIYMEGIGWSVSEKYILACDSVTLRVSPRYYTFFSRGLMPLQHYWPIRGNDKCRSIKYAVEWGNHRKDEAQSMGKAAGKFVQEEMKMENVYDYYGPPYMFHLLNGYAKLLKYKPVVPAKAVRLCLESMACPTAGLKKKYLMDSMIKGPSDSPPCSMPPHDPQTLRSILETKRNTTKLVEAWEKQYWETQKKHT</sequence>
<gene>
    <name evidence="5" type="primary">LOC113733413</name>
</gene>
<evidence type="ECO:0000313" key="5">
    <source>
        <dbReference type="RefSeq" id="XP_071937617.1"/>
    </source>
</evidence>
<organism evidence="4 5">
    <name type="scientific">Coffea arabica</name>
    <name type="common">Arabian coffee</name>
    <dbReference type="NCBI Taxonomy" id="13443"/>
    <lineage>
        <taxon>Eukaryota</taxon>
        <taxon>Viridiplantae</taxon>
        <taxon>Streptophyta</taxon>
        <taxon>Embryophyta</taxon>
        <taxon>Tracheophyta</taxon>
        <taxon>Spermatophyta</taxon>
        <taxon>Magnoliopsida</taxon>
        <taxon>eudicotyledons</taxon>
        <taxon>Gunneridae</taxon>
        <taxon>Pentapetalae</taxon>
        <taxon>asterids</taxon>
        <taxon>lamiids</taxon>
        <taxon>Gentianales</taxon>
        <taxon>Rubiaceae</taxon>
        <taxon>Ixoroideae</taxon>
        <taxon>Gardenieae complex</taxon>
        <taxon>Bertiereae - Coffeeae clade</taxon>
        <taxon>Coffeeae</taxon>
        <taxon>Coffea</taxon>
    </lineage>
</organism>
<keyword evidence="2" id="KW-0472">Membrane</keyword>
<evidence type="ECO:0000256" key="1">
    <source>
        <dbReference type="SAM" id="MobiDB-lite"/>
    </source>
</evidence>
<feature type="transmembrane region" description="Helical" evidence="2">
    <location>
        <begin position="16"/>
        <end position="36"/>
    </location>
</feature>
<name>A0ABM4X0S5_COFAR</name>
<dbReference type="GeneID" id="113733413"/>
<keyword evidence="2" id="KW-0812">Transmembrane</keyword>
<feature type="region of interest" description="Disordered" evidence="1">
    <location>
        <begin position="100"/>
        <end position="119"/>
    </location>
</feature>
<dbReference type="RefSeq" id="XP_071937617.1">
    <property type="nucleotide sequence ID" value="XM_072081516.1"/>
</dbReference>
<protein>
    <recommendedName>
        <fullName evidence="3">Glycosyl transferase CAP10 domain-containing protein</fullName>
    </recommendedName>
</protein>
<dbReference type="Pfam" id="PF05686">
    <property type="entry name" value="Glyco_transf_90"/>
    <property type="match status" value="1"/>
</dbReference>
<accession>A0ABM4X0S5</accession>
<dbReference type="Proteomes" id="UP001652660">
    <property type="component" value="Chromosome 2e"/>
</dbReference>
<feature type="domain" description="Glycosyl transferase CAP10" evidence="3">
    <location>
        <begin position="194"/>
        <end position="447"/>
    </location>
</feature>
<evidence type="ECO:0000256" key="2">
    <source>
        <dbReference type="SAM" id="Phobius"/>
    </source>
</evidence>
<dbReference type="InterPro" id="IPR006598">
    <property type="entry name" value="CAP10"/>
</dbReference>
<feature type="compositionally biased region" description="Basic and acidic residues" evidence="1">
    <location>
        <begin position="107"/>
        <end position="116"/>
    </location>
</feature>